<dbReference type="Pfam" id="PF01094">
    <property type="entry name" value="ANF_receptor"/>
    <property type="match status" value="1"/>
</dbReference>
<dbReference type="OrthoDB" id="5855204at2759"/>
<dbReference type="WBParaSite" id="HPBE_0001161501-mRNA-1">
    <property type="protein sequence ID" value="HPBE_0001161501-mRNA-1"/>
    <property type="gene ID" value="HPBE_0001161501"/>
</dbReference>
<evidence type="ECO:0000256" key="2">
    <source>
        <dbReference type="ARBA" id="ARBA00022692"/>
    </source>
</evidence>
<reference evidence="6 7" key="1">
    <citation type="submission" date="2018-11" db="EMBL/GenBank/DDBJ databases">
        <authorList>
            <consortium name="Pathogen Informatics"/>
        </authorList>
    </citation>
    <scope>NUCLEOTIDE SEQUENCE [LARGE SCALE GENOMIC DNA]</scope>
</reference>
<accession>A0A183FU04</accession>
<evidence type="ECO:0000313" key="7">
    <source>
        <dbReference type="Proteomes" id="UP000050761"/>
    </source>
</evidence>
<dbReference type="InterPro" id="IPR001828">
    <property type="entry name" value="ANF_lig-bd_rcpt"/>
</dbReference>
<dbReference type="AlphaFoldDB" id="A0A183FU04"/>
<comment type="subcellular location">
    <subcellularLocation>
        <location evidence="1">Membrane</location>
    </subcellularLocation>
</comment>
<dbReference type="Proteomes" id="UP000050761">
    <property type="component" value="Unassembled WGS sequence"/>
</dbReference>
<keyword evidence="7" id="KW-1185">Reference proteome</keyword>
<evidence type="ECO:0000259" key="5">
    <source>
        <dbReference type="Pfam" id="PF01094"/>
    </source>
</evidence>
<dbReference type="GO" id="GO:0016020">
    <property type="term" value="C:membrane"/>
    <property type="evidence" value="ECO:0007669"/>
    <property type="project" value="UniProtKB-SubCell"/>
</dbReference>
<feature type="domain" description="Receptor ligand binding region" evidence="5">
    <location>
        <begin position="8"/>
        <end position="88"/>
    </location>
</feature>
<dbReference type="Gene3D" id="3.40.50.2300">
    <property type="match status" value="1"/>
</dbReference>
<accession>A0A3P7YNN4</accession>
<evidence type="ECO:0000256" key="4">
    <source>
        <dbReference type="ARBA" id="ARBA00023136"/>
    </source>
</evidence>
<sequence>MREGRCFDFRMFIRHTTCNAPDAVGVALDLMKTANVDVVFAPPCHGGALMMSYLSTTFEKPVMLWGFVSDSEFLNLSRFPYVTSVMTNSKQ</sequence>
<organism evidence="7 8">
    <name type="scientific">Heligmosomoides polygyrus</name>
    <name type="common">Parasitic roundworm</name>
    <dbReference type="NCBI Taxonomy" id="6339"/>
    <lineage>
        <taxon>Eukaryota</taxon>
        <taxon>Metazoa</taxon>
        <taxon>Ecdysozoa</taxon>
        <taxon>Nematoda</taxon>
        <taxon>Chromadorea</taxon>
        <taxon>Rhabditida</taxon>
        <taxon>Rhabditina</taxon>
        <taxon>Rhabditomorpha</taxon>
        <taxon>Strongyloidea</taxon>
        <taxon>Heligmosomidae</taxon>
        <taxon>Heligmosomoides</taxon>
    </lineage>
</organism>
<dbReference type="EMBL" id="UZAH01027169">
    <property type="protein sequence ID" value="VDO89261.1"/>
    <property type="molecule type" value="Genomic_DNA"/>
</dbReference>
<gene>
    <name evidence="6" type="ORF">HPBE_LOCUS11616</name>
</gene>
<evidence type="ECO:0000256" key="3">
    <source>
        <dbReference type="ARBA" id="ARBA00022989"/>
    </source>
</evidence>
<protein>
    <submittedName>
        <fullName evidence="8">ANF_receptor domain-containing protein</fullName>
    </submittedName>
</protein>
<proteinExistence type="predicted"/>
<keyword evidence="2" id="KW-0812">Transmembrane</keyword>
<evidence type="ECO:0000256" key="1">
    <source>
        <dbReference type="ARBA" id="ARBA00004370"/>
    </source>
</evidence>
<evidence type="ECO:0000313" key="6">
    <source>
        <dbReference type="EMBL" id="VDO89261.1"/>
    </source>
</evidence>
<reference evidence="8" key="2">
    <citation type="submission" date="2019-09" db="UniProtKB">
        <authorList>
            <consortium name="WormBaseParasite"/>
        </authorList>
    </citation>
    <scope>IDENTIFICATION</scope>
</reference>
<evidence type="ECO:0000313" key="8">
    <source>
        <dbReference type="WBParaSite" id="HPBE_0001161501-mRNA-1"/>
    </source>
</evidence>
<name>A0A183FU04_HELPZ</name>
<keyword evidence="3" id="KW-1133">Transmembrane helix</keyword>
<dbReference type="SUPFAM" id="SSF53822">
    <property type="entry name" value="Periplasmic binding protein-like I"/>
    <property type="match status" value="1"/>
</dbReference>
<dbReference type="InterPro" id="IPR028082">
    <property type="entry name" value="Peripla_BP_I"/>
</dbReference>
<keyword evidence="4" id="KW-0472">Membrane</keyword>